<dbReference type="GO" id="GO:0003676">
    <property type="term" value="F:nucleic acid binding"/>
    <property type="evidence" value="ECO:0007669"/>
    <property type="project" value="InterPro"/>
</dbReference>
<dbReference type="AlphaFoldDB" id="F9F6C8"/>
<accession>F9F6C8</accession>
<organism evidence="1">
    <name type="scientific">Fusarium oxysporum (strain Fo5176)</name>
    <name type="common">Fusarium vascular wilt</name>
    <dbReference type="NCBI Taxonomy" id="660025"/>
    <lineage>
        <taxon>Eukaryota</taxon>
        <taxon>Fungi</taxon>
        <taxon>Dikarya</taxon>
        <taxon>Ascomycota</taxon>
        <taxon>Pezizomycotina</taxon>
        <taxon>Sordariomycetes</taxon>
        <taxon>Hypocreomycetidae</taxon>
        <taxon>Hypocreales</taxon>
        <taxon>Nectriaceae</taxon>
        <taxon>Fusarium</taxon>
        <taxon>Fusarium oxysporum species complex</taxon>
    </lineage>
</organism>
<dbReference type="InterPro" id="IPR012337">
    <property type="entry name" value="RNaseH-like_sf"/>
</dbReference>
<evidence type="ECO:0000313" key="1">
    <source>
        <dbReference type="EMBL" id="EGU87530.1"/>
    </source>
</evidence>
<dbReference type="Gene3D" id="3.30.420.10">
    <property type="entry name" value="Ribonuclease H-like superfamily/Ribonuclease H"/>
    <property type="match status" value="1"/>
</dbReference>
<dbReference type="STRING" id="660025.F9F6C8"/>
<name>F9F6C8_FUSOF</name>
<reference evidence="1" key="1">
    <citation type="journal article" date="2012" name="Mol. Plant Microbe Interact.">
        <title>A highly conserved effector in Fusarium oxysporum is required for full virulence on Arabidopsis.</title>
        <authorList>
            <person name="Thatcher L.F."/>
            <person name="Gardiner D.M."/>
            <person name="Kazan K."/>
            <person name="Manners J."/>
        </authorList>
    </citation>
    <scope>NUCLEOTIDE SEQUENCE [LARGE SCALE GENOMIC DNA]</scope>
    <source>
        <strain evidence="1">Fo5176</strain>
    </source>
</reference>
<sequence>MPNEDQVFVLVGSTALFIPQRDEEILGPANTRNTLTNPECTPGRISLTYCGVCGVSWLVGEKGPDAAASHLSHHTLVHNYSGARRSLVVFIDGACPENGPAALQASVGVYFGPESPKNISRLIDTSRPTNQLAEITAAVEDMRQWTFDNLNRVYCNRRGDVIKNIEGFRILNEETELLSVFGVQVQWYHVPRDFNGEADALANAALRG</sequence>
<gene>
    <name evidence="1" type="ORF">FOXB_01953</name>
</gene>
<proteinExistence type="predicted"/>
<dbReference type="EMBL" id="AFQF01000634">
    <property type="protein sequence ID" value="EGU87530.1"/>
    <property type="molecule type" value="Genomic_DNA"/>
</dbReference>
<dbReference type="InterPro" id="IPR036397">
    <property type="entry name" value="RNaseH_sf"/>
</dbReference>
<dbReference type="SUPFAM" id="SSF53098">
    <property type="entry name" value="Ribonuclease H-like"/>
    <property type="match status" value="1"/>
</dbReference>
<protein>
    <recommendedName>
        <fullName evidence="2">RNase H type-1 domain-containing protein</fullName>
    </recommendedName>
</protein>
<evidence type="ECO:0008006" key="2">
    <source>
        <dbReference type="Google" id="ProtNLM"/>
    </source>
</evidence>
<comment type="caution">
    <text evidence="1">The sequence shown here is derived from an EMBL/GenBank/DDBJ whole genome shotgun (WGS) entry which is preliminary data.</text>
</comment>